<dbReference type="PIRSF" id="PIRSF004983">
    <property type="entry name" value="MenD"/>
    <property type="match status" value="1"/>
</dbReference>
<comment type="function">
    <text evidence="6">Catalyzes the thiamine diphosphate-dependent decarboxylation of 2-oxoglutarate and the subsequent addition of the resulting succinic semialdehyde-thiamine pyrophosphate anion to isochorismate to yield 2-succinyl-5-enolpyruvyl-6-hydroxy-3-cyclohexene-1-carboxylate (SEPHCHC).</text>
</comment>
<dbReference type="NCBIfam" id="TIGR00173">
    <property type="entry name" value="menD"/>
    <property type="match status" value="1"/>
</dbReference>
<comment type="subunit">
    <text evidence="6">Homodimer.</text>
</comment>
<dbReference type="InterPro" id="IPR012001">
    <property type="entry name" value="Thiamin_PyroP_enz_TPP-bd_dom"/>
</dbReference>
<keyword evidence="4 6" id="KW-0786">Thiamine pyrophosphate</keyword>
<dbReference type="Proteomes" id="UP000224915">
    <property type="component" value="Unassembled WGS sequence"/>
</dbReference>
<dbReference type="PANTHER" id="PTHR42916">
    <property type="entry name" value="2-SUCCINYL-5-ENOLPYRUVYL-6-HYDROXY-3-CYCLOHEXENE-1-CARBOXYLATE SYNTHASE"/>
    <property type="match status" value="1"/>
</dbReference>
<protein>
    <recommendedName>
        <fullName evidence="6">2-succinyl-5-enolpyruvyl-6-hydroxy-3-cyclohexene-1-carboxylate synthase</fullName>
        <shortName evidence="6">SEPHCHC synthase</shortName>
        <ecNumber evidence="6">2.2.1.9</ecNumber>
    </recommendedName>
    <alternativeName>
        <fullName evidence="6">Menaquinone biosynthesis protein MenD</fullName>
    </alternativeName>
</protein>
<dbReference type="GO" id="GO:0030976">
    <property type="term" value="F:thiamine pyrophosphate binding"/>
    <property type="evidence" value="ECO:0007669"/>
    <property type="project" value="UniProtKB-UniRule"/>
</dbReference>
<dbReference type="PANTHER" id="PTHR42916:SF1">
    <property type="entry name" value="PROTEIN PHYLLO, CHLOROPLASTIC"/>
    <property type="match status" value="1"/>
</dbReference>
<evidence type="ECO:0000259" key="8">
    <source>
        <dbReference type="Pfam" id="PF02776"/>
    </source>
</evidence>
<keyword evidence="2 6" id="KW-0479">Metal-binding</keyword>
<feature type="compositionally biased region" description="Low complexity" evidence="7">
    <location>
        <begin position="210"/>
        <end position="228"/>
    </location>
</feature>
<accession>A0A2A9D2F6</accession>
<feature type="domain" description="Thiamine pyrophosphate enzyme N-terminal TPP-binding" evidence="8">
    <location>
        <begin position="17"/>
        <end position="127"/>
    </location>
</feature>
<dbReference type="UniPathway" id="UPA00079"/>
<reference evidence="9 10" key="1">
    <citation type="submission" date="2017-10" db="EMBL/GenBank/DDBJ databases">
        <title>Sequencing the genomes of 1000 actinobacteria strains.</title>
        <authorList>
            <person name="Klenk H.-P."/>
        </authorList>
    </citation>
    <scope>NUCLEOTIDE SEQUENCE [LARGE SCALE GENOMIC DNA]</scope>
    <source>
        <strain evidence="9 10">DSM 21801</strain>
    </source>
</reference>
<dbReference type="EC" id="2.2.1.9" evidence="6"/>
<comment type="pathway">
    <text evidence="6">Quinol/quinone metabolism; menaquinone biosynthesis.</text>
</comment>
<evidence type="ECO:0000256" key="1">
    <source>
        <dbReference type="ARBA" id="ARBA00022679"/>
    </source>
</evidence>
<name>A0A2A9D2F6_9MICO</name>
<dbReference type="GO" id="GO:0009234">
    <property type="term" value="P:menaquinone biosynthetic process"/>
    <property type="evidence" value="ECO:0007669"/>
    <property type="project" value="UniProtKB-UniRule"/>
</dbReference>
<evidence type="ECO:0000256" key="7">
    <source>
        <dbReference type="SAM" id="MobiDB-lite"/>
    </source>
</evidence>
<comment type="caution">
    <text evidence="9">The sequence shown here is derived from an EMBL/GenBank/DDBJ whole genome shotgun (WGS) entry which is preliminary data.</text>
</comment>
<dbReference type="GO" id="GO:0070204">
    <property type="term" value="F:2-succinyl-5-enolpyruvyl-6-hydroxy-3-cyclohexene-1-carboxylic-acid synthase activity"/>
    <property type="evidence" value="ECO:0007669"/>
    <property type="project" value="UniProtKB-UniRule"/>
</dbReference>
<keyword evidence="1 6" id="KW-0808">Transferase</keyword>
<keyword evidence="6" id="KW-0474">Menaquinone biosynthesis</keyword>
<comment type="cofactor">
    <cofactor evidence="6">
        <name>thiamine diphosphate</name>
        <dbReference type="ChEBI" id="CHEBI:58937"/>
    </cofactor>
    <text evidence="6">Binds 1 thiamine pyrophosphate per subunit.</text>
</comment>
<dbReference type="InterPro" id="IPR029061">
    <property type="entry name" value="THDP-binding"/>
</dbReference>
<evidence type="ECO:0000256" key="4">
    <source>
        <dbReference type="ARBA" id="ARBA00023052"/>
    </source>
</evidence>
<evidence type="ECO:0000313" key="9">
    <source>
        <dbReference type="EMBL" id="PFG20561.1"/>
    </source>
</evidence>
<proteinExistence type="inferred from homology"/>
<dbReference type="Gene3D" id="3.40.50.970">
    <property type="match status" value="2"/>
</dbReference>
<keyword evidence="10" id="KW-1185">Reference proteome</keyword>
<evidence type="ECO:0000256" key="2">
    <source>
        <dbReference type="ARBA" id="ARBA00022723"/>
    </source>
</evidence>
<dbReference type="AlphaFoldDB" id="A0A2A9D2F6"/>
<feature type="region of interest" description="Disordered" evidence="7">
    <location>
        <begin position="208"/>
        <end position="228"/>
    </location>
</feature>
<comment type="similarity">
    <text evidence="6">Belongs to the TPP enzyme family. MenD subfamily.</text>
</comment>
<dbReference type="Pfam" id="PF02776">
    <property type="entry name" value="TPP_enzyme_N"/>
    <property type="match status" value="1"/>
</dbReference>
<keyword evidence="5 6" id="KW-0464">Manganese</keyword>
<dbReference type="RefSeq" id="WP_169925941.1">
    <property type="nucleotide sequence ID" value="NZ_PDJD01000001.1"/>
</dbReference>
<evidence type="ECO:0000313" key="10">
    <source>
        <dbReference type="Proteomes" id="UP000224915"/>
    </source>
</evidence>
<dbReference type="HAMAP" id="MF_01659">
    <property type="entry name" value="MenD"/>
    <property type="match status" value="1"/>
</dbReference>
<sequence>MGEPREGAARPASQALAEETVAALIAGGVTDVVLAPGSRSAPMAYALAAAESGGAIRLHVVIDERAAGFTALGLAAATTRPVPVVVTSGSAVANLHPAVVEAGHQRVPILVVSCDRPADLVRRHTSQTTEHRGIFGEGRAHAHPRAFAQVSDPGEVTGAVGHLLRASREGSPLGAGLLTGAGPCHLNLRFADPLVPAVPAREWPGAGERACAATGPGAPAADGAADAAEPGPDAAGLLYLVADGAPAWPALAEVGCPVLAEPTAQPGLGLGASPVLLDALGEEVSDVVVLGRPTLSRQQTRLLGRARARIVDPPGQRAWFDAPGAEHGPTAGARQGADGARGTEWSERWLAADRAVQGDLDAELQSALTRGVQPEGWVVARLVSRAVARDGGVLLAGASMAIRQLDLAGDRRARVVANRGVAGIDGSVSTAIGHALARCEPAAGERTGTAAGRGPVRALLGDLTLQHDLGGLVRGSLERAIDLQVVVLADDGGSIFATLEHGRPEHARVHDRVFATPQRLDIGAAARAAGASHTQVRTTAQLAEALAAPVRGLGIVEVRLERAGAAERRRTRHAELVRIAAAAAEH</sequence>
<dbReference type="EMBL" id="PDJD01000001">
    <property type="protein sequence ID" value="PFG20561.1"/>
    <property type="molecule type" value="Genomic_DNA"/>
</dbReference>
<evidence type="ECO:0000256" key="3">
    <source>
        <dbReference type="ARBA" id="ARBA00022842"/>
    </source>
</evidence>
<comment type="catalytic activity">
    <reaction evidence="6">
        <text>isochorismate + 2-oxoglutarate + H(+) = 5-enolpyruvoyl-6-hydroxy-2-succinyl-cyclohex-3-ene-1-carboxylate + CO2</text>
        <dbReference type="Rhea" id="RHEA:25593"/>
        <dbReference type="ChEBI" id="CHEBI:15378"/>
        <dbReference type="ChEBI" id="CHEBI:16526"/>
        <dbReference type="ChEBI" id="CHEBI:16810"/>
        <dbReference type="ChEBI" id="CHEBI:29780"/>
        <dbReference type="ChEBI" id="CHEBI:58818"/>
        <dbReference type="EC" id="2.2.1.9"/>
    </reaction>
</comment>
<evidence type="ECO:0000256" key="5">
    <source>
        <dbReference type="ARBA" id="ARBA00023211"/>
    </source>
</evidence>
<organism evidence="9 10">
    <name type="scientific">Serinibacter salmoneus</name>
    <dbReference type="NCBI Taxonomy" id="556530"/>
    <lineage>
        <taxon>Bacteria</taxon>
        <taxon>Bacillati</taxon>
        <taxon>Actinomycetota</taxon>
        <taxon>Actinomycetes</taxon>
        <taxon>Micrococcales</taxon>
        <taxon>Beutenbergiaceae</taxon>
        <taxon>Serinibacter</taxon>
    </lineage>
</organism>
<keyword evidence="3 6" id="KW-0460">Magnesium</keyword>
<evidence type="ECO:0000256" key="6">
    <source>
        <dbReference type="HAMAP-Rule" id="MF_01659"/>
    </source>
</evidence>
<dbReference type="GO" id="GO:0000287">
    <property type="term" value="F:magnesium ion binding"/>
    <property type="evidence" value="ECO:0007669"/>
    <property type="project" value="UniProtKB-UniRule"/>
</dbReference>
<dbReference type="GO" id="GO:0030145">
    <property type="term" value="F:manganese ion binding"/>
    <property type="evidence" value="ECO:0007669"/>
    <property type="project" value="UniProtKB-UniRule"/>
</dbReference>
<comment type="cofactor">
    <cofactor evidence="6">
        <name>Mg(2+)</name>
        <dbReference type="ChEBI" id="CHEBI:18420"/>
    </cofactor>
    <cofactor evidence="6">
        <name>Mn(2+)</name>
        <dbReference type="ChEBI" id="CHEBI:29035"/>
    </cofactor>
</comment>
<feature type="region of interest" description="Disordered" evidence="7">
    <location>
        <begin position="315"/>
        <end position="339"/>
    </location>
</feature>
<gene>
    <name evidence="6" type="primary">menD</name>
    <name evidence="9" type="ORF">ATL40_2165</name>
</gene>
<comment type="pathway">
    <text evidence="6">Quinol/quinone metabolism; 1,4-dihydroxy-2-naphthoate biosynthesis; 1,4-dihydroxy-2-naphthoate from chorismate: step 2/7.</text>
</comment>
<dbReference type="SUPFAM" id="SSF52518">
    <property type="entry name" value="Thiamin diphosphate-binding fold (THDP-binding)"/>
    <property type="match status" value="2"/>
</dbReference>
<dbReference type="UniPathway" id="UPA01057">
    <property type="reaction ID" value="UER00164"/>
</dbReference>
<dbReference type="InterPro" id="IPR004433">
    <property type="entry name" value="MenaQ_synth_MenD"/>
</dbReference>